<organism evidence="2">
    <name type="scientific">uncultured Solirubrobacteraceae bacterium</name>
    <dbReference type="NCBI Taxonomy" id="1162706"/>
    <lineage>
        <taxon>Bacteria</taxon>
        <taxon>Bacillati</taxon>
        <taxon>Actinomycetota</taxon>
        <taxon>Thermoleophilia</taxon>
        <taxon>Solirubrobacterales</taxon>
        <taxon>Solirubrobacteraceae</taxon>
        <taxon>environmental samples</taxon>
    </lineage>
</organism>
<proteinExistence type="predicted"/>
<feature type="non-terminal residue" evidence="2">
    <location>
        <position position="1"/>
    </location>
</feature>
<keyword evidence="2" id="KW-0689">Ribosomal protein</keyword>
<dbReference type="EMBL" id="CADCVR010000055">
    <property type="protein sequence ID" value="CAA9496324.1"/>
    <property type="molecule type" value="Genomic_DNA"/>
</dbReference>
<protein>
    <submittedName>
        <fullName evidence="2">SSU ribosomal protein S14p (S29e) @ SSU ribosomal protein S14p (S29e), zinc-dependent</fullName>
    </submittedName>
</protein>
<dbReference type="AlphaFoldDB" id="A0A6J4SEP5"/>
<name>A0A6J4SEP5_9ACTN</name>
<accession>A0A6J4SEP5</accession>
<sequence length="61" mass="6744">GQDLTARQAGAPREVPHPRVHPLSQVRSRTCGVPQVRRLPHLPAHPRARGLHPGHDEVELV</sequence>
<gene>
    <name evidence="2" type="ORF">AVDCRST_MAG53-1817</name>
</gene>
<keyword evidence="2" id="KW-0687">Ribonucleoprotein</keyword>
<dbReference type="GO" id="GO:0005840">
    <property type="term" value="C:ribosome"/>
    <property type="evidence" value="ECO:0007669"/>
    <property type="project" value="UniProtKB-KW"/>
</dbReference>
<evidence type="ECO:0000256" key="1">
    <source>
        <dbReference type="SAM" id="MobiDB-lite"/>
    </source>
</evidence>
<evidence type="ECO:0000313" key="2">
    <source>
        <dbReference type="EMBL" id="CAA9496324.1"/>
    </source>
</evidence>
<feature type="non-terminal residue" evidence="2">
    <location>
        <position position="61"/>
    </location>
</feature>
<feature type="region of interest" description="Disordered" evidence="1">
    <location>
        <begin position="38"/>
        <end position="61"/>
    </location>
</feature>
<feature type="compositionally biased region" description="Basic residues" evidence="1">
    <location>
        <begin position="38"/>
        <end position="52"/>
    </location>
</feature>
<reference evidence="2" key="1">
    <citation type="submission" date="2020-02" db="EMBL/GenBank/DDBJ databases">
        <authorList>
            <person name="Meier V. D."/>
        </authorList>
    </citation>
    <scope>NUCLEOTIDE SEQUENCE</scope>
    <source>
        <strain evidence="2">AVDCRST_MAG53</strain>
    </source>
</reference>